<reference evidence="3" key="1">
    <citation type="submission" date="2023-05" db="EMBL/GenBank/DDBJ databases">
        <title>[olsenella] sp. nov., isolated from a pig farm feces dump.</title>
        <authorList>
            <person name="Chang Y.-H."/>
        </authorList>
    </citation>
    <scope>NUCLEOTIDE SEQUENCE</scope>
    <source>
        <strain evidence="3">YH-ols2217</strain>
    </source>
</reference>
<evidence type="ECO:0000256" key="1">
    <source>
        <dbReference type="ARBA" id="ARBA00022729"/>
    </source>
</evidence>
<dbReference type="SUPFAM" id="SSF53850">
    <property type="entry name" value="Periplasmic binding protein-like II"/>
    <property type="match status" value="1"/>
</dbReference>
<evidence type="ECO:0000313" key="4">
    <source>
        <dbReference type="Proteomes" id="UP001431693"/>
    </source>
</evidence>
<dbReference type="RefSeq" id="WP_283713753.1">
    <property type="nucleotide sequence ID" value="NZ_JASJEW010000006.1"/>
</dbReference>
<keyword evidence="4" id="KW-1185">Reference proteome</keyword>
<proteinExistence type="predicted"/>
<dbReference type="Pfam" id="PF00497">
    <property type="entry name" value="SBP_bac_3"/>
    <property type="match status" value="1"/>
</dbReference>
<keyword evidence="1" id="KW-0732">Signal</keyword>
<accession>A0ABT6ZKW9</accession>
<dbReference type="EMBL" id="JASJEX010000002">
    <property type="protein sequence ID" value="MDJ1129459.1"/>
    <property type="molecule type" value="Genomic_DNA"/>
</dbReference>
<organism evidence="3 4">
    <name type="scientific">Kribbibacterium absianum</name>
    <dbReference type="NCBI Taxonomy" id="3044210"/>
    <lineage>
        <taxon>Bacteria</taxon>
        <taxon>Bacillati</taxon>
        <taxon>Actinomycetota</taxon>
        <taxon>Coriobacteriia</taxon>
        <taxon>Coriobacteriales</taxon>
        <taxon>Kribbibacteriaceae</taxon>
        <taxon>Kribbibacterium</taxon>
    </lineage>
</organism>
<dbReference type="InterPro" id="IPR001638">
    <property type="entry name" value="Solute-binding_3/MltF_N"/>
</dbReference>
<dbReference type="Gene3D" id="3.40.190.10">
    <property type="entry name" value="Periplasmic binding protein-like II"/>
    <property type="match status" value="2"/>
</dbReference>
<dbReference type="Proteomes" id="UP001431693">
    <property type="component" value="Unassembled WGS sequence"/>
</dbReference>
<evidence type="ECO:0000313" key="3">
    <source>
        <dbReference type="EMBL" id="MDJ1129459.1"/>
    </source>
</evidence>
<dbReference type="InterPro" id="IPR006311">
    <property type="entry name" value="TAT_signal"/>
</dbReference>
<evidence type="ECO:0000259" key="2">
    <source>
        <dbReference type="SMART" id="SM00062"/>
    </source>
</evidence>
<protein>
    <submittedName>
        <fullName evidence="3">Transporter substrate-binding domain-containing protein</fullName>
    </submittedName>
</protein>
<dbReference type="SMART" id="SM00062">
    <property type="entry name" value="PBPb"/>
    <property type="match status" value="1"/>
</dbReference>
<dbReference type="PANTHER" id="PTHR35936:SF17">
    <property type="entry name" value="ARGININE-BINDING EXTRACELLULAR PROTEIN ARTP"/>
    <property type="match status" value="1"/>
</dbReference>
<dbReference type="CDD" id="cd13627">
    <property type="entry name" value="PBP2_AA_binding_like_2"/>
    <property type="match status" value="1"/>
</dbReference>
<name>A0ABT6ZKW9_9ACTN</name>
<gene>
    <name evidence="3" type="ORF">QJ043_05120</name>
</gene>
<sequence>MNDQNTPQVPQSTSFEGLLKRRQFFQVGGLTVLAGALAGCGSASGPASADAEQATDSSTLRVGMEAAYAPYNWQATQETEYTIPIENVSGAYADGYDVQIAKAVAEGLGMSPVAVKLSWDGLIGALQSGQIDVIIAGMSDTEERRESIDFSNPYIEDTIGIFVLEGSPYAECTNIQELSGASVMGQKGTLYDECIDEIEGVVHATPVDTMPGVLSQLAAGACDACTYGKMNEAGFMSTNSELVSLPLSEDGGFETTNPASVGIAKGQDEMLASINEVLSGISDADRQEYWDGACERQPA</sequence>
<feature type="domain" description="Solute-binding protein family 3/N-terminal" evidence="2">
    <location>
        <begin position="59"/>
        <end position="293"/>
    </location>
</feature>
<dbReference type="PANTHER" id="PTHR35936">
    <property type="entry name" value="MEMBRANE-BOUND LYTIC MUREIN TRANSGLYCOSYLASE F"/>
    <property type="match status" value="1"/>
</dbReference>
<dbReference type="PROSITE" id="PS51318">
    <property type="entry name" value="TAT"/>
    <property type="match status" value="1"/>
</dbReference>
<comment type="caution">
    <text evidence="3">The sequence shown here is derived from an EMBL/GenBank/DDBJ whole genome shotgun (WGS) entry which is preliminary data.</text>
</comment>